<feature type="region of interest" description="Disordered" evidence="1">
    <location>
        <begin position="1"/>
        <end position="25"/>
    </location>
</feature>
<reference evidence="3 4" key="1">
    <citation type="journal article" date="2021" name="Hortic Res">
        <title>The domestication of Cucurbita argyrosperma as revealed by the genome of its wild relative.</title>
        <authorList>
            <person name="Barrera-Redondo J."/>
            <person name="Sanchez-de la Vega G."/>
            <person name="Aguirre-Liguori J.A."/>
            <person name="Castellanos-Morales G."/>
            <person name="Gutierrez-Guerrero Y.T."/>
            <person name="Aguirre-Dugua X."/>
            <person name="Aguirre-Planter E."/>
            <person name="Tenaillon M.I."/>
            <person name="Lira-Saade R."/>
            <person name="Eguiarte L.E."/>
        </authorList>
    </citation>
    <scope>NUCLEOTIDE SEQUENCE [LARGE SCALE GENOMIC DNA]</scope>
    <source>
        <strain evidence="3">JBR-2021</strain>
    </source>
</reference>
<protein>
    <submittedName>
        <fullName evidence="3">Protein terminal ear1-like protein</fullName>
    </submittedName>
</protein>
<comment type="caution">
    <text evidence="3">The sequence shown here is derived from an EMBL/GenBank/DDBJ whole genome shotgun (WGS) entry which is preliminary data.</text>
</comment>
<evidence type="ECO:0000313" key="4">
    <source>
        <dbReference type="Proteomes" id="UP000685013"/>
    </source>
</evidence>
<dbReference type="Proteomes" id="UP000685013">
    <property type="component" value="Chromosome 1"/>
</dbReference>
<sequence>MALRRLSALNPNADPFPTTTPSIPPPPPHLRHALLSLPPLHGYQSYIHPYQPPHHPIFAFYHLVPPLPFPGGGGGVSLSHLENPVGNGDVKSHHKKSKIKKWVPSAPDLMPLETTTVMIKNIPNQLRRHNLLQILDEHCKCKNSYSNQNSFRSEYDFVYLPMDFGKFWFDGKVSNLGYAFVNFTSSKGASEFCKAYHRRQWEVSVNRKVCEIKRAKIQGLEALMEAFRNKVFWCHANNYLPVVLEPPSDGCRRYRVTPVGKRIGRPPPSPIKKGG</sequence>
<dbReference type="Pfam" id="PF04059">
    <property type="entry name" value="RRM_2"/>
    <property type="match status" value="1"/>
</dbReference>
<feature type="non-terminal residue" evidence="3">
    <location>
        <position position="1"/>
    </location>
</feature>
<keyword evidence="4" id="KW-1185">Reference proteome</keyword>
<name>A0AAV6PA13_9ROSI</name>
<dbReference type="EMBL" id="JAGKQH010000001">
    <property type="protein sequence ID" value="KAG6608066.1"/>
    <property type="molecule type" value="Genomic_DNA"/>
</dbReference>
<organism evidence="3 4">
    <name type="scientific">Cucurbita argyrosperma subsp. sororia</name>
    <dbReference type="NCBI Taxonomy" id="37648"/>
    <lineage>
        <taxon>Eukaryota</taxon>
        <taxon>Viridiplantae</taxon>
        <taxon>Streptophyta</taxon>
        <taxon>Embryophyta</taxon>
        <taxon>Tracheophyta</taxon>
        <taxon>Spermatophyta</taxon>
        <taxon>Magnoliopsida</taxon>
        <taxon>eudicotyledons</taxon>
        <taxon>Gunneridae</taxon>
        <taxon>Pentapetalae</taxon>
        <taxon>rosids</taxon>
        <taxon>fabids</taxon>
        <taxon>Cucurbitales</taxon>
        <taxon>Cucurbitaceae</taxon>
        <taxon>Cucurbiteae</taxon>
        <taxon>Cucurbita</taxon>
    </lineage>
</organism>
<proteinExistence type="predicted"/>
<gene>
    <name evidence="3" type="primary">PLA2</name>
    <name evidence="3" type="ORF">SDJN03_01408</name>
</gene>
<feature type="domain" description="Mei2-like C-terminal RNA recognition motif" evidence="2">
    <location>
        <begin position="115"/>
        <end position="228"/>
    </location>
</feature>
<dbReference type="AlphaFoldDB" id="A0AAV6PA13"/>
<evidence type="ECO:0000313" key="3">
    <source>
        <dbReference type="EMBL" id="KAG6608066.1"/>
    </source>
</evidence>
<dbReference type="InterPro" id="IPR007201">
    <property type="entry name" value="Mei2-like_Rrm_C"/>
</dbReference>
<accession>A0AAV6PA13</accession>
<evidence type="ECO:0000259" key="2">
    <source>
        <dbReference type="Pfam" id="PF04059"/>
    </source>
</evidence>
<evidence type="ECO:0000256" key="1">
    <source>
        <dbReference type="SAM" id="MobiDB-lite"/>
    </source>
</evidence>